<evidence type="ECO:0000256" key="6">
    <source>
        <dbReference type="ARBA" id="ARBA00024731"/>
    </source>
</evidence>
<dbReference type="InterPro" id="IPR053905">
    <property type="entry name" value="EF-G-like_DII"/>
</dbReference>
<dbReference type="SMART" id="SM00889">
    <property type="entry name" value="EFG_IV"/>
    <property type="match status" value="1"/>
</dbReference>
<dbReference type="SUPFAM" id="SSF50447">
    <property type="entry name" value="Translation proteins"/>
    <property type="match status" value="1"/>
</dbReference>
<dbReference type="InterPro" id="IPR041095">
    <property type="entry name" value="EFG_II"/>
</dbReference>
<keyword evidence="4" id="KW-0648">Protein biosynthesis</keyword>
<evidence type="ECO:0000313" key="8">
    <source>
        <dbReference type="EMBL" id="RRJ84816.1"/>
    </source>
</evidence>
<dbReference type="GO" id="GO:0032790">
    <property type="term" value="P:ribosome disassembly"/>
    <property type="evidence" value="ECO:0007669"/>
    <property type="project" value="TreeGrafter"/>
</dbReference>
<protein>
    <recommendedName>
        <fullName evidence="1">Elongation factor G</fullName>
    </recommendedName>
</protein>
<sequence>MAIYSTEQIRNVVLTGHSGAGKTSLTEQLLSHSGTLEVAGAVARGNTVSDFSPQEREFGHSLDPSLCHFQHQGHQIHLLDTPGLPDFSGRSISVLSAADTALLVINATTGVETMSETMMSAAKERNLCRAIIINKIDAPGVNFPALLQQVRAHFGDECMPLNLPTEGGAEVVDCFFTPQSGNTALGEVEAAHDALVDQVVEVDEQLMELYLEQGQSLSPEQLHTPFEKALREGHLIPICFVSAESGAGIEQLLSVLTDLMPSPLEGNPPLFLKGEGKEAKPVTVAPDPQLHTIAHVFKVQVDPYMGRVAMLRVHQGQLTPSSQLFIGDARKPFKVTHLYRIQGGKHSEINRAIPGDLCAIAKVEDIHFDAVLHDSHDEDHHHLQSVNFVSPMYGLAVTPVHRGDEQKLSEALHKLEAEDPSLRVEHRASLNETVILGQGELHLSTVIQRMLQQFNVAVQTSPPSIAYRETITQAAQGHCRHKKQSGGAGQFGEVYLRVEPLPQGSGFEFHSEVVGGAIPGQFIPAVEKGVREVISQGAIAGFPMQDIKVVVYDGKHHSVDSKEIAFVAAGRKAFLDAVEKAGGVILEPVVSLKIRVPEHCIGDVTGDIAAKHGMVMGSTNLPGHKAEISAQAPMRTLSDYPSRVKSMSGGEGSFSMHFSHYDRAESELQRSLVKAHQSRSNP</sequence>
<evidence type="ECO:0000256" key="2">
    <source>
        <dbReference type="ARBA" id="ARBA00022741"/>
    </source>
</evidence>
<gene>
    <name evidence="8" type="ORF">D0544_06915</name>
</gene>
<dbReference type="FunFam" id="3.30.230.10:FF:000003">
    <property type="entry name" value="Elongation factor G"/>
    <property type="match status" value="1"/>
</dbReference>
<proteinExistence type="predicted"/>
<reference evidence="8 9" key="2">
    <citation type="submission" date="2018-12" db="EMBL/GenBank/DDBJ databases">
        <title>Simiduia agarivorans gen. nov., sp. nov., a marine, agarolytic bacterium isolated from shallow coastal water from Keelung, Taiwan.</title>
        <authorList>
            <person name="Shieh W.Y."/>
        </authorList>
    </citation>
    <scope>NUCLEOTIDE SEQUENCE [LARGE SCALE GENOMIC DNA]</scope>
    <source>
        <strain evidence="8 9">GTF-13</strain>
    </source>
</reference>
<dbReference type="SMART" id="SM00838">
    <property type="entry name" value="EFG_C"/>
    <property type="match status" value="1"/>
</dbReference>
<dbReference type="PANTHER" id="PTHR43261">
    <property type="entry name" value="TRANSLATION ELONGATION FACTOR G-RELATED"/>
    <property type="match status" value="1"/>
</dbReference>
<dbReference type="InterPro" id="IPR000795">
    <property type="entry name" value="T_Tr_GTP-bd_dom"/>
</dbReference>
<dbReference type="InterPro" id="IPR005225">
    <property type="entry name" value="Small_GTP-bd"/>
</dbReference>
<keyword evidence="5" id="KW-0342">GTP-binding</keyword>
<dbReference type="InterPro" id="IPR047872">
    <property type="entry name" value="EFG_IV"/>
</dbReference>
<dbReference type="PROSITE" id="PS51722">
    <property type="entry name" value="G_TR_2"/>
    <property type="match status" value="1"/>
</dbReference>
<dbReference type="SUPFAM" id="SSF54211">
    <property type="entry name" value="Ribosomal protein S5 domain 2-like"/>
    <property type="match status" value="1"/>
</dbReference>
<accession>A0A3P3VSZ9</accession>
<dbReference type="Pfam" id="PF03764">
    <property type="entry name" value="EFG_IV"/>
    <property type="match status" value="1"/>
</dbReference>
<keyword evidence="2" id="KW-0547">Nucleotide-binding</keyword>
<evidence type="ECO:0000259" key="7">
    <source>
        <dbReference type="PROSITE" id="PS51722"/>
    </source>
</evidence>
<dbReference type="Pfam" id="PF14492">
    <property type="entry name" value="EFG_III"/>
    <property type="match status" value="1"/>
</dbReference>
<dbReference type="PANTHER" id="PTHR43261:SF6">
    <property type="entry name" value="ELONGATION FACTOR G-LIKE PROTEIN"/>
    <property type="match status" value="1"/>
</dbReference>
<keyword evidence="9" id="KW-1185">Reference proteome</keyword>
<dbReference type="InterPro" id="IPR035649">
    <property type="entry name" value="EFG_V"/>
</dbReference>
<name>A0A3P3VSZ9_9GAMM</name>
<dbReference type="Gene3D" id="3.30.70.240">
    <property type="match status" value="1"/>
</dbReference>
<dbReference type="NCBIfam" id="NF009381">
    <property type="entry name" value="PRK12740.1-5"/>
    <property type="match status" value="1"/>
</dbReference>
<dbReference type="PRINTS" id="PR00315">
    <property type="entry name" value="ELONGATNFCT"/>
</dbReference>
<comment type="caution">
    <text evidence="8">The sequence shown here is derived from an EMBL/GenBank/DDBJ whole genome shotgun (WGS) entry which is preliminary data.</text>
</comment>
<dbReference type="SUPFAM" id="SSF54980">
    <property type="entry name" value="EF-G C-terminal domain-like"/>
    <property type="match status" value="2"/>
</dbReference>
<comment type="function">
    <text evidence="6">Catalyzes the GTP-dependent ribosomal translocation step during translation elongation. During this step, the ribosome changes from the pre-translocational (PRE) to the post-translocational (POST) state as the newly formed A-site-bound peptidyl-tRNA and P-site-bound deacylated tRNA move to the P and E sites, respectively. Catalyzes the coordinated movement of the two tRNA molecules, the mRNA and conformational changes in the ribosome.</text>
</comment>
<dbReference type="Pfam" id="PF22042">
    <property type="entry name" value="EF-G_D2"/>
    <property type="match status" value="1"/>
</dbReference>
<dbReference type="CDD" id="cd01434">
    <property type="entry name" value="EFG_mtEFG1_IV"/>
    <property type="match status" value="1"/>
</dbReference>
<dbReference type="Pfam" id="PF00009">
    <property type="entry name" value="GTP_EFTU"/>
    <property type="match status" value="1"/>
</dbReference>
<dbReference type="Gene3D" id="3.30.70.870">
    <property type="entry name" value="Elongation Factor G (Translational Gtpase), domain 3"/>
    <property type="match status" value="1"/>
</dbReference>
<evidence type="ECO:0000313" key="9">
    <source>
        <dbReference type="Proteomes" id="UP000280792"/>
    </source>
</evidence>
<keyword evidence="3 8" id="KW-0251">Elongation factor</keyword>
<reference evidence="8 9" key="1">
    <citation type="submission" date="2018-08" db="EMBL/GenBank/DDBJ databases">
        <authorList>
            <person name="Khan S.A."/>
        </authorList>
    </citation>
    <scope>NUCLEOTIDE SEQUENCE [LARGE SCALE GENOMIC DNA]</scope>
    <source>
        <strain evidence="8 9">GTF-13</strain>
    </source>
</reference>
<dbReference type="Gene3D" id="2.40.30.10">
    <property type="entry name" value="Translation factors"/>
    <property type="match status" value="1"/>
</dbReference>
<dbReference type="InterPro" id="IPR027417">
    <property type="entry name" value="P-loop_NTPase"/>
</dbReference>
<evidence type="ECO:0000256" key="1">
    <source>
        <dbReference type="ARBA" id="ARBA00017872"/>
    </source>
</evidence>
<dbReference type="EMBL" id="QWEZ01000001">
    <property type="protein sequence ID" value="RRJ84816.1"/>
    <property type="molecule type" value="Genomic_DNA"/>
</dbReference>
<dbReference type="Gene3D" id="3.30.230.10">
    <property type="match status" value="1"/>
</dbReference>
<dbReference type="InterPro" id="IPR000640">
    <property type="entry name" value="EFG_V-like"/>
</dbReference>
<dbReference type="GO" id="GO:0003746">
    <property type="term" value="F:translation elongation factor activity"/>
    <property type="evidence" value="ECO:0007669"/>
    <property type="project" value="UniProtKB-KW"/>
</dbReference>
<dbReference type="RefSeq" id="WP_125015246.1">
    <property type="nucleotide sequence ID" value="NZ_QWEZ01000001.1"/>
</dbReference>
<dbReference type="Proteomes" id="UP000280792">
    <property type="component" value="Unassembled WGS sequence"/>
</dbReference>
<evidence type="ECO:0000256" key="5">
    <source>
        <dbReference type="ARBA" id="ARBA00023134"/>
    </source>
</evidence>
<dbReference type="InterPro" id="IPR009000">
    <property type="entry name" value="Transl_B-barrel_sf"/>
</dbReference>
<dbReference type="InterPro" id="IPR020568">
    <property type="entry name" value="Ribosomal_Su5_D2-typ_SF"/>
</dbReference>
<dbReference type="InterPro" id="IPR014721">
    <property type="entry name" value="Ribsml_uS5_D2-typ_fold_subgr"/>
</dbReference>
<dbReference type="InterPro" id="IPR009022">
    <property type="entry name" value="EFG_III"/>
</dbReference>
<dbReference type="CDD" id="cd03713">
    <property type="entry name" value="EFG_mtEFG_C"/>
    <property type="match status" value="1"/>
</dbReference>
<dbReference type="Pfam" id="PF00679">
    <property type="entry name" value="EFG_C"/>
    <property type="match status" value="1"/>
</dbReference>
<dbReference type="InterPro" id="IPR035647">
    <property type="entry name" value="EFG_III/V"/>
</dbReference>
<dbReference type="InterPro" id="IPR005517">
    <property type="entry name" value="Transl_elong_EFG/EF2_IV"/>
</dbReference>
<dbReference type="NCBIfam" id="TIGR00231">
    <property type="entry name" value="small_GTP"/>
    <property type="match status" value="1"/>
</dbReference>
<organism evidence="8 9">
    <name type="scientific">Aestuariirhabdus litorea</name>
    <dbReference type="NCBI Taxonomy" id="2528527"/>
    <lineage>
        <taxon>Bacteria</taxon>
        <taxon>Pseudomonadati</taxon>
        <taxon>Pseudomonadota</taxon>
        <taxon>Gammaproteobacteria</taxon>
        <taxon>Oceanospirillales</taxon>
        <taxon>Aestuariirhabdaceae</taxon>
        <taxon>Aestuariirhabdus</taxon>
    </lineage>
</organism>
<feature type="domain" description="Tr-type G" evidence="7">
    <location>
        <begin position="7"/>
        <end position="264"/>
    </location>
</feature>
<dbReference type="SUPFAM" id="SSF52540">
    <property type="entry name" value="P-loop containing nucleoside triphosphate hydrolases"/>
    <property type="match status" value="1"/>
</dbReference>
<dbReference type="CDD" id="cd16262">
    <property type="entry name" value="EFG_III"/>
    <property type="match status" value="1"/>
</dbReference>
<evidence type="ECO:0000256" key="3">
    <source>
        <dbReference type="ARBA" id="ARBA00022768"/>
    </source>
</evidence>
<dbReference type="GO" id="GO:0003924">
    <property type="term" value="F:GTPase activity"/>
    <property type="evidence" value="ECO:0007669"/>
    <property type="project" value="InterPro"/>
</dbReference>
<dbReference type="GO" id="GO:0005525">
    <property type="term" value="F:GTP binding"/>
    <property type="evidence" value="ECO:0007669"/>
    <property type="project" value="UniProtKB-KW"/>
</dbReference>
<dbReference type="GO" id="GO:0097216">
    <property type="term" value="F:guanosine tetraphosphate binding"/>
    <property type="evidence" value="ECO:0007669"/>
    <property type="project" value="UniProtKB-ARBA"/>
</dbReference>
<dbReference type="CDD" id="cd04170">
    <property type="entry name" value="EF-G_bact"/>
    <property type="match status" value="1"/>
</dbReference>
<evidence type="ECO:0000256" key="4">
    <source>
        <dbReference type="ARBA" id="ARBA00022917"/>
    </source>
</evidence>
<dbReference type="NCBIfam" id="NF009891">
    <property type="entry name" value="PRK13351.1-1"/>
    <property type="match status" value="1"/>
</dbReference>
<dbReference type="AlphaFoldDB" id="A0A3P3VSZ9"/>
<dbReference type="Gene3D" id="3.40.50.300">
    <property type="entry name" value="P-loop containing nucleotide triphosphate hydrolases"/>
    <property type="match status" value="1"/>
</dbReference>